<evidence type="ECO:0000313" key="13">
    <source>
        <dbReference type="Proteomes" id="UP000261520"/>
    </source>
</evidence>
<dbReference type="SUPFAM" id="SSF46966">
    <property type="entry name" value="Spectrin repeat"/>
    <property type="match status" value="1"/>
</dbReference>
<evidence type="ECO:0000313" key="12">
    <source>
        <dbReference type="Ensembl" id="ENSPMGP00000011987.1"/>
    </source>
</evidence>
<keyword evidence="13" id="KW-1185">Reference proteome</keyword>
<feature type="domain" description="Periplakin-like plectin repeat" evidence="11">
    <location>
        <begin position="767"/>
        <end position="929"/>
    </location>
</feature>
<dbReference type="Gene3D" id="3.30.160.780">
    <property type="match status" value="1"/>
</dbReference>
<evidence type="ECO:0000256" key="2">
    <source>
        <dbReference type="ARBA" id="ARBA00009109"/>
    </source>
</evidence>
<dbReference type="GO" id="GO:0005737">
    <property type="term" value="C:cytoplasm"/>
    <property type="evidence" value="ECO:0007669"/>
    <property type="project" value="TreeGrafter"/>
</dbReference>
<dbReference type="GO" id="GO:0030057">
    <property type="term" value="C:desmosome"/>
    <property type="evidence" value="ECO:0007669"/>
    <property type="project" value="UniProtKB-SubCell"/>
</dbReference>
<feature type="coiled-coil region" evidence="7">
    <location>
        <begin position="1336"/>
        <end position="1405"/>
    </location>
</feature>
<dbReference type="GO" id="GO:0016020">
    <property type="term" value="C:membrane"/>
    <property type="evidence" value="ECO:0007669"/>
    <property type="project" value="TreeGrafter"/>
</dbReference>
<dbReference type="InterPro" id="IPR041615">
    <property type="entry name" value="Desmoplakin_SH3"/>
</dbReference>
<dbReference type="GO" id="GO:0045104">
    <property type="term" value="P:intermediate filament cytoskeleton organization"/>
    <property type="evidence" value="ECO:0007669"/>
    <property type="project" value="InterPro"/>
</dbReference>
<dbReference type="Pfam" id="PF17902">
    <property type="entry name" value="SH3_10"/>
    <property type="match status" value="1"/>
</dbReference>
<evidence type="ECO:0000256" key="3">
    <source>
        <dbReference type="ARBA" id="ARBA00022553"/>
    </source>
</evidence>
<keyword evidence="5" id="KW-0965">Cell junction</keyword>
<dbReference type="Ensembl" id="ENSPMGT00000012791.1">
    <property type="protein sequence ID" value="ENSPMGP00000011987.1"/>
    <property type="gene ID" value="ENSPMGG00000009912.1"/>
</dbReference>
<dbReference type="GO" id="GO:0005882">
    <property type="term" value="C:intermediate filament"/>
    <property type="evidence" value="ECO:0007669"/>
    <property type="project" value="TreeGrafter"/>
</dbReference>
<dbReference type="Proteomes" id="UP000261520">
    <property type="component" value="Unplaced"/>
</dbReference>
<dbReference type="SMART" id="SM00250">
    <property type="entry name" value="PLEC"/>
    <property type="match status" value="7"/>
</dbReference>
<feature type="domain" description="Periplakin-like plectin repeat" evidence="11">
    <location>
        <begin position="1004"/>
        <end position="1168"/>
    </location>
</feature>
<feature type="coiled-coil region" evidence="7">
    <location>
        <begin position="1285"/>
        <end position="1312"/>
    </location>
</feature>
<dbReference type="Gene3D" id="3.90.1290.10">
    <property type="entry name" value="Plakin repeat"/>
    <property type="match status" value="1"/>
</dbReference>
<dbReference type="Pfam" id="PF23160">
    <property type="entry name" value="Spectrin_1st_PEPL"/>
    <property type="match status" value="1"/>
</dbReference>
<evidence type="ECO:0000256" key="6">
    <source>
        <dbReference type="ARBA" id="ARBA00023054"/>
    </source>
</evidence>
<feature type="coiled-coil region" evidence="7">
    <location>
        <begin position="541"/>
        <end position="596"/>
    </location>
</feature>
<dbReference type="InterPro" id="IPR058847">
    <property type="entry name" value="Plectin_PPL"/>
</dbReference>
<keyword evidence="3" id="KW-0597">Phosphoprotein</keyword>
<feature type="region of interest" description="Disordered" evidence="8">
    <location>
        <begin position="259"/>
        <end position="288"/>
    </location>
</feature>
<reference evidence="12" key="2">
    <citation type="submission" date="2025-09" db="UniProtKB">
        <authorList>
            <consortium name="Ensembl"/>
        </authorList>
    </citation>
    <scope>IDENTIFICATION</scope>
</reference>
<organism evidence="12 13">
    <name type="scientific">Periophthalmus magnuspinnatus</name>
    <dbReference type="NCBI Taxonomy" id="409849"/>
    <lineage>
        <taxon>Eukaryota</taxon>
        <taxon>Metazoa</taxon>
        <taxon>Chordata</taxon>
        <taxon>Craniata</taxon>
        <taxon>Vertebrata</taxon>
        <taxon>Euteleostomi</taxon>
        <taxon>Actinopterygii</taxon>
        <taxon>Neopterygii</taxon>
        <taxon>Teleostei</taxon>
        <taxon>Neoteleostei</taxon>
        <taxon>Acanthomorphata</taxon>
        <taxon>Gobiaria</taxon>
        <taxon>Gobiiformes</taxon>
        <taxon>Gobioidei</taxon>
        <taxon>Gobiidae</taxon>
        <taxon>Oxudercinae</taxon>
        <taxon>Periophthalmus</taxon>
    </lineage>
</organism>
<protein>
    <submittedName>
        <fullName evidence="12">Uncharacterized protein</fullName>
    </submittedName>
</protein>
<feature type="coiled-coil region" evidence="7">
    <location>
        <begin position="1188"/>
        <end position="1252"/>
    </location>
</feature>
<sequence length="1832" mass="211714">MYCVCCRSDAAKLAEVISRMQKCADQVEKDILLSEDLLNLSFLHQNECADKLGEAEGLLKDLFMDVDKAKKLGHPQVKEIERDVKNLHERWANDCAVYRDVYDQVQDLELKQKIDWGPLLDSKLRQLENQEFGPSLSDLEKQMATHKIMHQEIEAYSNQLQPGPTLSQSRSVQRRTHLSSLYEYMQSCSKELVYLSSQQDRILNRDWSDRMVDPAGVRTEYEVSSKIQSEWQRFLNLCLAQEEHLDNIRDYKKVLQSTPYRSPHTEHPHKGCTVDDVRPPNGGQDPKSLSCVSLKGSVSRGQNLTLRSNTDPKNWEVQDDRGQVLAVPGACFMVPAPDQEVLSRVDRYSSRELSELKERRAKLLSSLKTSTLEKVAPQKAVTISSVPDDPKAKELVKSLDQINAALERIHKEILRRLREPLDNRNPGQDLATRLQEHEKTALALNKLESEKAALQREMQPIITQKPLGPTTSTLPVKLSTINNRIDDISTLMDLYKKKASASLFLEKHMQKVDGIVSGFEEKLAKNGAIQNKPNALPACTQELQKDELNKLGKELELTEQACNSLQQNFSEYCPDIRRQENRVKVLRNRFNNVNTQLSDRLALVQEATNKNQDFQNASQSLDFFLFNLPNNTVKPSDDAAQISAKQYSQMRVVEDIEKKSADLDRVKNLSRDLQNLLNVSPSLFVKPRNEDMANHVVVIQQQQLQTQQKDLEASDSLKRELNEEISRRMRAESDLETYTKRFVSLKSRRGVERLEEKEVVQYYRDPKLEVELEALRRKIQDESTKRSRTHTEIEILNQRMTTLQLELSRIEPKLITKVLTEYERDPALDREAARMREEMERIRLQLQTQNSETIHVKTELSVLAQQKPKIREKVVKKEVVRLEKDPEMLKSVLTFQNDLADEESRCQILHDNIFSVRSEINILERVIPTIEPKIVTKVVKKVDQDPNMLEEVKKLRICLEEEKDENVILMKDLTTLQLRYGEIEKIMPKVEINEIINELYRVDPETEVELVRLRKELQELNRNRSEIDKEIISITSTLSTLRAQKPKVEYKEVTQEVIKQEKSPEVQRELQRLTHQVARLQSNVDSTMELLIRLRKERDQLKEERSTVETKLVTKELIKYEDDPLLLKEADRMRRNLREEIHQRRTLEESLFDLQNIYITLERQRPEEKIITQEVVRLQKDPKQIQEYEKLNRTVDEEVKARRKLEQEVRQLRALLQEKESMLTQMDDRQKKIQVEAELRQIKARILELETTTPPVEEKIIIEEVLKVERDPNLEKLTGGIRLELETEGNEISRLEREIRNIRIRLEMLQKEKSMEKVVYREVVRVEKDPTVEAERDLLRDKVSQEKNKRRDVEDALQSLTLKITQLMSSKTVVSQEETILITNKEALQREKEDLLRQFRALEAQRHSINVTFQQQSKLVSERTLMARQRSLKTTTEIQRLEKEILNEKDKIHQKETMIIELQNNIQKEDQAETHTRETNMSTRVSILDPETGKDLSPYDAYLQGLLSREQYIHLAELECDWEEITSTGPEGDSSIIQDRKSGKQYSVKDALMVGRLSEYDLNRYRDGKMSISEFALLVAGETRVLPISPLPLTSTSSSNHLSSSTQNLSTSTAGDEFFPISGIYDNTTDSRMSVRSALTRKIIDADTALKLLEAQAASGGIVDLMKKDKLSVHKAAQQGLIDQSQMYKLLNAQKAFTGVEDPVTKERLAVGPATQKGYIPEENARRYIEAQYLTGGLVDPAKAGRLSLADALDAKLIDENMAKNLRDESQHTKELLDPITKEKISYKQAMERCKKDVTTGLLLLPAVSTEGNVRFATVMAQRPRDLKPDFR</sequence>
<feature type="domain" description="Periplakin/Envoplakin N-terminal" evidence="10">
    <location>
        <begin position="20"/>
        <end position="103"/>
    </location>
</feature>
<dbReference type="SUPFAM" id="SSF75399">
    <property type="entry name" value="Plakin repeat"/>
    <property type="match status" value="2"/>
</dbReference>
<dbReference type="FunFam" id="3.90.1290.10:FF:000002">
    <property type="entry name" value="Plectin a"/>
    <property type="match status" value="1"/>
</dbReference>
<dbReference type="PANTHER" id="PTHR23169:SF7">
    <property type="entry name" value="ENVOPLAKIN"/>
    <property type="match status" value="1"/>
</dbReference>
<comment type="subcellular location">
    <subcellularLocation>
        <location evidence="1">Cell junction</location>
        <location evidence="1">Desmosome</location>
    </subcellularLocation>
</comment>
<comment type="similarity">
    <text evidence="2">Belongs to the plakin or cytolinker family.</text>
</comment>
<dbReference type="Pfam" id="PF00681">
    <property type="entry name" value="Plectin"/>
    <property type="match status" value="2"/>
</dbReference>
<evidence type="ECO:0000256" key="4">
    <source>
        <dbReference type="ARBA" id="ARBA00022737"/>
    </source>
</evidence>
<feature type="coiled-coil region" evidence="7">
    <location>
        <begin position="1063"/>
        <end position="1150"/>
    </location>
</feature>
<dbReference type="Pfam" id="PF26346">
    <property type="entry name" value="Plectin_PPL"/>
    <property type="match status" value="3"/>
</dbReference>
<evidence type="ECO:0000259" key="10">
    <source>
        <dbReference type="Pfam" id="PF23160"/>
    </source>
</evidence>
<dbReference type="InterPro" id="IPR043197">
    <property type="entry name" value="Plakin"/>
</dbReference>
<feature type="domain" description="Desmoplakin SH3" evidence="9">
    <location>
        <begin position="295"/>
        <end position="335"/>
    </location>
</feature>
<evidence type="ECO:0000256" key="7">
    <source>
        <dbReference type="SAM" id="Coils"/>
    </source>
</evidence>
<feature type="coiled-coil region" evidence="7">
    <location>
        <begin position="1003"/>
        <end position="1030"/>
    </location>
</feature>
<feature type="domain" description="Periplakin-like plectin repeat" evidence="11">
    <location>
        <begin position="1227"/>
        <end position="1371"/>
    </location>
</feature>
<reference evidence="12" key="1">
    <citation type="submission" date="2025-08" db="UniProtKB">
        <authorList>
            <consortium name="Ensembl"/>
        </authorList>
    </citation>
    <scope>IDENTIFICATION</scope>
</reference>
<proteinExistence type="inferred from homology"/>
<name>A0A3B4A4J5_9GOBI</name>
<feature type="compositionally biased region" description="Basic and acidic residues" evidence="8">
    <location>
        <begin position="263"/>
        <end position="278"/>
    </location>
</feature>
<dbReference type="InterPro" id="IPR035915">
    <property type="entry name" value="Plakin_repeat_sf"/>
</dbReference>
<accession>A0A3B4A4J5</accession>
<dbReference type="Gene3D" id="2.30.30.40">
    <property type="entry name" value="SH3 Domains"/>
    <property type="match status" value="1"/>
</dbReference>
<dbReference type="PANTHER" id="PTHR23169">
    <property type="entry name" value="ENVOPLAKIN"/>
    <property type="match status" value="1"/>
</dbReference>
<evidence type="ECO:0000256" key="5">
    <source>
        <dbReference type="ARBA" id="ARBA00022949"/>
    </source>
</evidence>
<dbReference type="GO" id="GO:0042060">
    <property type="term" value="P:wound healing"/>
    <property type="evidence" value="ECO:0007669"/>
    <property type="project" value="TreeGrafter"/>
</dbReference>
<dbReference type="FunFam" id="3.30.160.780:FF:000001">
    <property type="entry name" value="Plectin a"/>
    <property type="match status" value="1"/>
</dbReference>
<keyword evidence="6 7" id="KW-0175">Coiled coil</keyword>
<dbReference type="GO" id="GO:0045296">
    <property type="term" value="F:cadherin binding"/>
    <property type="evidence" value="ECO:0007669"/>
    <property type="project" value="TreeGrafter"/>
</dbReference>
<evidence type="ECO:0000259" key="9">
    <source>
        <dbReference type="Pfam" id="PF17902"/>
    </source>
</evidence>
<dbReference type="Gene3D" id="1.20.58.60">
    <property type="match status" value="2"/>
</dbReference>
<dbReference type="InterPro" id="IPR055419">
    <property type="entry name" value="Spectrin_PEPL/EVPL"/>
</dbReference>
<dbReference type="InterPro" id="IPR001101">
    <property type="entry name" value="Plectin_repeat"/>
</dbReference>
<dbReference type="GO" id="GO:0005198">
    <property type="term" value="F:structural molecule activity"/>
    <property type="evidence" value="ECO:0007669"/>
    <property type="project" value="TreeGrafter"/>
</dbReference>
<keyword evidence="4" id="KW-0677">Repeat</keyword>
<evidence type="ECO:0000256" key="1">
    <source>
        <dbReference type="ARBA" id="ARBA00004568"/>
    </source>
</evidence>
<feature type="coiled-coil region" evidence="7">
    <location>
        <begin position="704"/>
        <end position="734"/>
    </location>
</feature>
<feature type="coiled-coil region" evidence="7">
    <location>
        <begin position="1438"/>
        <end position="1472"/>
    </location>
</feature>
<feature type="coiled-coil region" evidence="7">
    <location>
        <begin position="437"/>
        <end position="464"/>
    </location>
</feature>
<evidence type="ECO:0000256" key="8">
    <source>
        <dbReference type="SAM" id="MobiDB-lite"/>
    </source>
</evidence>
<evidence type="ECO:0000259" key="11">
    <source>
        <dbReference type="Pfam" id="PF26346"/>
    </source>
</evidence>